<evidence type="ECO:0000256" key="1">
    <source>
        <dbReference type="SAM" id="MobiDB-lite"/>
    </source>
</evidence>
<dbReference type="RefSeq" id="WP_183970007.1">
    <property type="nucleotide sequence ID" value="NZ_JACIEJ010000018.1"/>
</dbReference>
<evidence type="ECO:0000313" key="4">
    <source>
        <dbReference type="Proteomes" id="UP000541426"/>
    </source>
</evidence>
<proteinExistence type="predicted"/>
<dbReference type="EMBL" id="JACIEJ010000018">
    <property type="protein sequence ID" value="MBB3988290.1"/>
    <property type="molecule type" value="Genomic_DNA"/>
</dbReference>
<evidence type="ECO:0000259" key="2">
    <source>
        <dbReference type="Pfam" id="PF20066"/>
    </source>
</evidence>
<feature type="region of interest" description="Disordered" evidence="1">
    <location>
        <begin position="117"/>
        <end position="141"/>
    </location>
</feature>
<comment type="caution">
    <text evidence="3">The sequence shown here is derived from an EMBL/GenBank/DDBJ whole genome shotgun (WGS) entry which is preliminary data.</text>
</comment>
<feature type="domain" description="Glyoxalase-related protein" evidence="2">
    <location>
        <begin position="2"/>
        <end position="138"/>
    </location>
</feature>
<dbReference type="InterPro" id="IPR045517">
    <property type="entry name" value="Glyoxalase_8"/>
</dbReference>
<dbReference type="AlphaFoldDB" id="A0A7W6DX72"/>
<keyword evidence="4" id="KW-1185">Reference proteome</keyword>
<organism evidence="3 4">
    <name type="scientific">Sagittula marina</name>
    <dbReference type="NCBI Taxonomy" id="943940"/>
    <lineage>
        <taxon>Bacteria</taxon>
        <taxon>Pseudomonadati</taxon>
        <taxon>Pseudomonadota</taxon>
        <taxon>Alphaproteobacteria</taxon>
        <taxon>Rhodobacterales</taxon>
        <taxon>Roseobacteraceae</taxon>
        <taxon>Sagittula</taxon>
    </lineage>
</organism>
<protein>
    <recommendedName>
        <fullName evidence="2">Glyoxalase-related protein domain-containing protein</fullName>
    </recommendedName>
</protein>
<gene>
    <name evidence="3" type="ORF">GGQ68_004647</name>
</gene>
<reference evidence="3 4" key="1">
    <citation type="submission" date="2020-08" db="EMBL/GenBank/DDBJ databases">
        <title>Genomic Encyclopedia of Type Strains, Phase IV (KMG-IV): sequencing the most valuable type-strain genomes for metagenomic binning, comparative biology and taxonomic classification.</title>
        <authorList>
            <person name="Goeker M."/>
        </authorList>
    </citation>
    <scope>NUCLEOTIDE SEQUENCE [LARGE SCALE GENOMIC DNA]</scope>
    <source>
        <strain evidence="3 4">DSM 102235</strain>
    </source>
</reference>
<sequence>MSLKSLHTAKAQARALREGLATQGTAISHSQALELVARQNGARDWNTLQARLAKAEPAPLQIDAEVRGQYLGQDFTGRIVGLTRVGRHFQVSLQLNAPVDVVQFESFSSLRHHIRGTIGADGKSPQKTSNGAPHLVITLPN</sequence>
<dbReference type="Pfam" id="PF20066">
    <property type="entry name" value="Glyoxalase_8"/>
    <property type="match status" value="1"/>
</dbReference>
<dbReference type="Proteomes" id="UP000541426">
    <property type="component" value="Unassembled WGS sequence"/>
</dbReference>
<name>A0A7W6DX72_9RHOB</name>
<accession>A0A7W6DX72</accession>
<evidence type="ECO:0000313" key="3">
    <source>
        <dbReference type="EMBL" id="MBB3988290.1"/>
    </source>
</evidence>